<evidence type="ECO:0008006" key="4">
    <source>
        <dbReference type="Google" id="ProtNLM"/>
    </source>
</evidence>
<evidence type="ECO:0000256" key="1">
    <source>
        <dbReference type="SAM" id="SignalP"/>
    </source>
</evidence>
<dbReference type="RefSeq" id="WP_344971845.1">
    <property type="nucleotide sequence ID" value="NZ_BAABDD010000012.1"/>
</dbReference>
<keyword evidence="1" id="KW-0732">Signal</keyword>
<keyword evidence="3" id="KW-1185">Reference proteome</keyword>
<sequence>MRRVLSLLGCLAATGALTLSAAPAHAAQGTVYINGSKYHEPDKRCFDRQSAPLHVYNLTDKTAYVYSSVDCTGGKLGKVGTGEEERFYNGHSVYVY</sequence>
<reference evidence="3" key="1">
    <citation type="journal article" date="2019" name="Int. J. Syst. Evol. Microbiol.">
        <title>The Global Catalogue of Microorganisms (GCM) 10K type strain sequencing project: providing services to taxonomists for standard genome sequencing and annotation.</title>
        <authorList>
            <consortium name="The Broad Institute Genomics Platform"/>
            <consortium name="The Broad Institute Genome Sequencing Center for Infectious Disease"/>
            <person name="Wu L."/>
            <person name="Ma J."/>
        </authorList>
    </citation>
    <scope>NUCLEOTIDE SEQUENCE [LARGE SCALE GENOMIC DNA]</scope>
    <source>
        <strain evidence="3">JCM 17137</strain>
    </source>
</reference>
<evidence type="ECO:0000313" key="2">
    <source>
        <dbReference type="EMBL" id="GAA3747286.1"/>
    </source>
</evidence>
<evidence type="ECO:0000313" key="3">
    <source>
        <dbReference type="Proteomes" id="UP001500908"/>
    </source>
</evidence>
<comment type="caution">
    <text evidence="2">The sequence shown here is derived from an EMBL/GenBank/DDBJ whole genome shotgun (WGS) entry which is preliminary data.</text>
</comment>
<name>A0ABP7FTB9_9ACTN</name>
<protein>
    <recommendedName>
        <fullName evidence="4">Secreted protein</fullName>
    </recommendedName>
</protein>
<gene>
    <name evidence="2" type="ORF">GCM10022402_28360</name>
</gene>
<dbReference type="EMBL" id="BAABDD010000012">
    <property type="protein sequence ID" value="GAA3747286.1"/>
    <property type="molecule type" value="Genomic_DNA"/>
</dbReference>
<feature type="signal peptide" evidence="1">
    <location>
        <begin position="1"/>
        <end position="26"/>
    </location>
</feature>
<dbReference type="Proteomes" id="UP001500908">
    <property type="component" value="Unassembled WGS sequence"/>
</dbReference>
<proteinExistence type="predicted"/>
<feature type="chain" id="PRO_5045125042" description="Secreted protein" evidence="1">
    <location>
        <begin position="27"/>
        <end position="96"/>
    </location>
</feature>
<accession>A0ABP7FTB9</accession>
<organism evidence="2 3">
    <name type="scientific">Salinactinospora qingdaonensis</name>
    <dbReference type="NCBI Taxonomy" id="702744"/>
    <lineage>
        <taxon>Bacteria</taxon>
        <taxon>Bacillati</taxon>
        <taxon>Actinomycetota</taxon>
        <taxon>Actinomycetes</taxon>
        <taxon>Streptosporangiales</taxon>
        <taxon>Nocardiopsidaceae</taxon>
        <taxon>Salinactinospora</taxon>
    </lineage>
</organism>